<sequence>MASGETIPVEPLQHKTIVLRTSIHCPGCSKKVKRIIQSIPGIHNFAIDPSQNKVSITGDAEAGVIIKKFLKSNKQVELWPEKSKLTNANAKTSGEKNQSKEINTSNDLSENKKPDEIFKEKKKTVDAEAPSKSDNGPEKSPNENGPKTQRGSAVADVDDSSKKYENQEVKSGGDKKKEKMAQKETNGASSGTVESSATEDGDSSGDKKKEKMVVQKETNSAGSGVESSSATEGTTSLPPPLQQQLQNMTYQTPTAAYVMSYNMAQPSTAHSYYAFPATPPSPPPSQGYFYSSYAPPPPPPPPEFFHGVPSEWGSPAPPPESYHMFNDENANSCDVM</sequence>
<keyword evidence="3" id="KW-0449">Lipoprotein</keyword>
<keyword evidence="1" id="KW-0488">Methylation</keyword>
<keyword evidence="2" id="KW-0479">Metal-binding</keyword>
<protein>
    <submittedName>
        <fullName evidence="7">Copper transport protein CCH</fullName>
    </submittedName>
    <submittedName>
        <fullName evidence="10">Heavy metal-associated isoprenylated plant protein 35-like</fullName>
    </submittedName>
</protein>
<feature type="compositionally biased region" description="Polar residues" evidence="5">
    <location>
        <begin position="183"/>
        <end position="196"/>
    </location>
</feature>
<gene>
    <name evidence="10" type="primary">LOC109724421</name>
    <name evidence="7" type="ORF">ACMD2_11251</name>
</gene>
<evidence type="ECO:0000256" key="2">
    <source>
        <dbReference type="ARBA" id="ARBA00022723"/>
    </source>
</evidence>
<proteinExistence type="inferred from homology"/>
<comment type="similarity">
    <text evidence="4">Belongs to the HIPP family.</text>
</comment>
<evidence type="ECO:0000256" key="3">
    <source>
        <dbReference type="ARBA" id="ARBA00023289"/>
    </source>
</evidence>
<feature type="compositionally biased region" description="Pro residues" evidence="5">
    <location>
        <begin position="294"/>
        <end position="303"/>
    </location>
</feature>
<dbReference type="SUPFAM" id="SSF55008">
    <property type="entry name" value="HMA, heavy metal-associated domain"/>
    <property type="match status" value="1"/>
</dbReference>
<feature type="domain" description="HMA" evidence="6">
    <location>
        <begin position="14"/>
        <end position="81"/>
    </location>
</feature>
<dbReference type="AlphaFoldDB" id="A0A199V2I8"/>
<dbReference type="InterPro" id="IPR036163">
    <property type="entry name" value="HMA_dom_sf"/>
</dbReference>
<evidence type="ECO:0000313" key="10">
    <source>
        <dbReference type="RefSeq" id="XP_020108827.1"/>
    </source>
</evidence>
<keyword evidence="3" id="KW-0636">Prenylation</keyword>
<evidence type="ECO:0000256" key="1">
    <source>
        <dbReference type="ARBA" id="ARBA00022481"/>
    </source>
</evidence>
<reference evidence="10" key="2">
    <citation type="submission" date="2025-04" db="UniProtKB">
        <authorList>
            <consortium name="RefSeq"/>
        </authorList>
    </citation>
    <scope>IDENTIFICATION</scope>
    <source>
        <tissue evidence="10">Leaf</tissue>
    </source>
</reference>
<feature type="compositionally biased region" description="Basic and acidic residues" evidence="5">
    <location>
        <begin position="159"/>
        <end position="182"/>
    </location>
</feature>
<dbReference type="InterPro" id="IPR006121">
    <property type="entry name" value="HMA_dom"/>
</dbReference>
<evidence type="ECO:0000256" key="4">
    <source>
        <dbReference type="ARBA" id="ARBA00024045"/>
    </source>
</evidence>
<dbReference type="OrthoDB" id="689350at2759"/>
<dbReference type="Gramene" id="Aco001879.1.mrna1">
    <property type="protein sequence ID" value="Aco001879.1.mrna1"/>
    <property type="gene ID" value="Aco001879.1.path1"/>
</dbReference>
<dbReference type="EMBL" id="LSRQ01003610">
    <property type="protein sequence ID" value="OAY71116.1"/>
    <property type="molecule type" value="Genomic_DNA"/>
</dbReference>
<feature type="region of interest" description="Disordered" evidence="5">
    <location>
        <begin position="87"/>
        <end position="248"/>
    </location>
</feature>
<feature type="compositionally biased region" description="Basic and acidic residues" evidence="5">
    <location>
        <begin position="204"/>
        <end position="214"/>
    </location>
</feature>
<reference evidence="7 8" key="1">
    <citation type="journal article" date="2016" name="DNA Res.">
        <title>The draft genome of MD-2 pineapple using hybrid error correction of long reads.</title>
        <authorList>
            <person name="Redwan R.M."/>
            <person name="Saidin A."/>
            <person name="Kumar S.V."/>
        </authorList>
    </citation>
    <scope>NUCLEOTIDE SEQUENCE [LARGE SCALE GENOMIC DNA]</scope>
    <source>
        <strain evidence="8">cv. MD2</strain>
        <tissue evidence="7">Leaf</tissue>
    </source>
</reference>
<dbReference type="Pfam" id="PF00403">
    <property type="entry name" value="HMA"/>
    <property type="match status" value="1"/>
</dbReference>
<dbReference type="Gene3D" id="3.30.70.100">
    <property type="match status" value="1"/>
</dbReference>
<keyword evidence="9" id="KW-1185">Reference proteome</keyword>
<evidence type="ECO:0000313" key="9">
    <source>
        <dbReference type="Proteomes" id="UP000515123"/>
    </source>
</evidence>
<dbReference type="PROSITE" id="PS50846">
    <property type="entry name" value="HMA_2"/>
    <property type="match status" value="1"/>
</dbReference>
<dbReference type="Proteomes" id="UP000092600">
    <property type="component" value="Unassembled WGS sequence"/>
</dbReference>
<evidence type="ECO:0000256" key="5">
    <source>
        <dbReference type="SAM" id="MobiDB-lite"/>
    </source>
</evidence>
<dbReference type="CDD" id="cd00371">
    <property type="entry name" value="HMA"/>
    <property type="match status" value="1"/>
</dbReference>
<evidence type="ECO:0000313" key="7">
    <source>
        <dbReference type="EMBL" id="OAY71116.1"/>
    </source>
</evidence>
<dbReference type="Proteomes" id="UP000515123">
    <property type="component" value="Linkage group 18"/>
</dbReference>
<feature type="compositionally biased region" description="Basic and acidic residues" evidence="5">
    <location>
        <begin position="109"/>
        <end position="141"/>
    </location>
</feature>
<dbReference type="RefSeq" id="XP_020108827.1">
    <property type="nucleotide sequence ID" value="XM_020253238.1"/>
</dbReference>
<feature type="compositionally biased region" description="Polar residues" evidence="5">
    <location>
        <begin position="216"/>
        <end position="236"/>
    </location>
</feature>
<evidence type="ECO:0000259" key="6">
    <source>
        <dbReference type="PROSITE" id="PS50846"/>
    </source>
</evidence>
<dbReference type="PANTHER" id="PTHR45868:SF80">
    <property type="entry name" value="F15K9.8-RELATED"/>
    <property type="match status" value="1"/>
</dbReference>
<feature type="compositionally biased region" description="Polar residues" evidence="5">
    <location>
        <begin position="142"/>
        <end position="151"/>
    </location>
</feature>
<accession>A0A199V2I8</accession>
<dbReference type="GO" id="GO:0046872">
    <property type="term" value="F:metal ion binding"/>
    <property type="evidence" value="ECO:0007669"/>
    <property type="project" value="UniProtKB-KW"/>
</dbReference>
<name>A0A199V2I8_ANACO</name>
<feature type="region of interest" description="Disordered" evidence="5">
    <location>
        <begin position="284"/>
        <end position="336"/>
    </location>
</feature>
<evidence type="ECO:0000313" key="8">
    <source>
        <dbReference type="Proteomes" id="UP000092600"/>
    </source>
</evidence>
<dbReference type="GeneID" id="109724421"/>
<organism evidence="7 8">
    <name type="scientific">Ananas comosus</name>
    <name type="common">Pineapple</name>
    <name type="synonym">Ananas ananas</name>
    <dbReference type="NCBI Taxonomy" id="4615"/>
    <lineage>
        <taxon>Eukaryota</taxon>
        <taxon>Viridiplantae</taxon>
        <taxon>Streptophyta</taxon>
        <taxon>Embryophyta</taxon>
        <taxon>Tracheophyta</taxon>
        <taxon>Spermatophyta</taxon>
        <taxon>Magnoliopsida</taxon>
        <taxon>Liliopsida</taxon>
        <taxon>Poales</taxon>
        <taxon>Bromeliaceae</taxon>
        <taxon>Bromelioideae</taxon>
        <taxon>Ananas</taxon>
    </lineage>
</organism>
<dbReference type="STRING" id="4615.A0A199V2I8"/>
<dbReference type="PANTHER" id="PTHR45868">
    <property type="entry name" value="HEAVY METAL-ASSOCIATED ISOPRENYLATED PLANT PROTEIN 33-RELATED"/>
    <property type="match status" value="1"/>
</dbReference>